<protein>
    <submittedName>
        <fullName evidence="1">Uncharacterized protein</fullName>
    </submittedName>
</protein>
<proteinExistence type="predicted"/>
<dbReference type="AlphaFoldDB" id="A0A848BP55"/>
<evidence type="ECO:0000313" key="1">
    <source>
        <dbReference type="EMBL" id="NME27085.1"/>
    </source>
</evidence>
<dbReference type="Proteomes" id="UP000591071">
    <property type="component" value="Unassembled WGS sequence"/>
</dbReference>
<dbReference type="EMBL" id="JABAFG010000001">
    <property type="protein sequence ID" value="NME27085.1"/>
    <property type="molecule type" value="Genomic_DNA"/>
</dbReference>
<accession>A0A848BP55</accession>
<reference evidence="1 2" key="1">
    <citation type="submission" date="2020-04" db="EMBL/GenBank/DDBJ databases">
        <authorList>
            <person name="Hitch T.C.A."/>
            <person name="Wylensek D."/>
            <person name="Clavel T."/>
        </authorList>
    </citation>
    <scope>NUCLEOTIDE SEQUENCE [LARGE SCALE GENOMIC DNA]</scope>
    <source>
        <strain evidence="1 2">Oil-RF-744-FAT-WT-6-1</strain>
    </source>
</reference>
<dbReference type="RefSeq" id="WP_154662688.1">
    <property type="nucleotide sequence ID" value="NZ_JABAFG010000001.1"/>
</dbReference>
<evidence type="ECO:0000313" key="2">
    <source>
        <dbReference type="Proteomes" id="UP000591071"/>
    </source>
</evidence>
<organism evidence="1 2">
    <name type="scientific">Megasphaera hexanoica</name>
    <dbReference type="NCBI Taxonomy" id="1675036"/>
    <lineage>
        <taxon>Bacteria</taxon>
        <taxon>Bacillati</taxon>
        <taxon>Bacillota</taxon>
        <taxon>Negativicutes</taxon>
        <taxon>Veillonellales</taxon>
        <taxon>Veillonellaceae</taxon>
        <taxon>Megasphaera</taxon>
    </lineage>
</organism>
<sequence>MGTTRIDDVKRAGWDEREEAEAAFTFEIYGAYAVNRHHHWKRDDA</sequence>
<gene>
    <name evidence="1" type="ORF">HF872_00375</name>
</gene>
<comment type="caution">
    <text evidence="1">The sequence shown here is derived from an EMBL/GenBank/DDBJ whole genome shotgun (WGS) entry which is preliminary data.</text>
</comment>
<name>A0A848BP55_9FIRM</name>